<evidence type="ECO:0000313" key="3">
    <source>
        <dbReference type="Proteomes" id="UP000604241"/>
    </source>
</evidence>
<comment type="caution">
    <text evidence="2">The sequence shown here is derived from an EMBL/GenBank/DDBJ whole genome shotgun (WGS) entry which is preliminary data.</text>
</comment>
<dbReference type="RefSeq" id="WP_191782954.1">
    <property type="nucleotide sequence ID" value="NZ_JACSQV010000007.1"/>
</dbReference>
<reference evidence="2 3" key="1">
    <citation type="submission" date="2020-08" db="EMBL/GenBank/DDBJ databases">
        <title>A Genomic Blueprint of the Chicken Gut Microbiome.</title>
        <authorList>
            <person name="Gilroy R."/>
            <person name="Ravi A."/>
            <person name="Getino M."/>
            <person name="Pursley I."/>
            <person name="Horton D.L."/>
            <person name="Alikhan N.-F."/>
            <person name="Baker D."/>
            <person name="Gharbi K."/>
            <person name="Hall N."/>
            <person name="Watson M."/>
            <person name="Adriaenssens E.M."/>
            <person name="Foster-Nyarko E."/>
            <person name="Jarju S."/>
            <person name="Secka A."/>
            <person name="Antonio M."/>
            <person name="Oren A."/>
            <person name="Chaudhuri R."/>
            <person name="La Ragione R.M."/>
            <person name="Hildebrand F."/>
            <person name="Pallen M.J."/>
        </authorList>
    </citation>
    <scope>NUCLEOTIDE SEQUENCE [LARGE SCALE GENOMIC DNA]</scope>
    <source>
        <strain evidence="2 3">Sa3CUA2</strain>
    </source>
</reference>
<dbReference type="EMBL" id="JACSQV010000007">
    <property type="protein sequence ID" value="MBD7918629.1"/>
    <property type="molecule type" value="Genomic_DNA"/>
</dbReference>
<accession>A0ABR8QDY8</accession>
<organism evidence="2 3">
    <name type="scientific">Cellulomonas avistercoris</name>
    <dbReference type="NCBI Taxonomy" id="2762242"/>
    <lineage>
        <taxon>Bacteria</taxon>
        <taxon>Bacillati</taxon>
        <taxon>Actinomycetota</taxon>
        <taxon>Actinomycetes</taxon>
        <taxon>Micrococcales</taxon>
        <taxon>Cellulomonadaceae</taxon>
        <taxon>Cellulomonas</taxon>
    </lineage>
</organism>
<dbReference type="Proteomes" id="UP000604241">
    <property type="component" value="Unassembled WGS sequence"/>
</dbReference>
<protein>
    <recommendedName>
        <fullName evidence="4">DUF559 domain-containing protein</fullName>
    </recommendedName>
</protein>
<sequence length="123" mass="13664">MDSYGPDLSLVVEVDERQHDHPVTHVDKPDRLTVSGVHRGEQRRIYDERRRSLVPAHGLTLLIVRTSQLAVDARSRLLRVVPADDPTLRRLLDEAPATPGHVHDDGPDLTSRPAYPGCPDAQG</sequence>
<name>A0ABR8QDY8_9CELL</name>
<feature type="region of interest" description="Disordered" evidence="1">
    <location>
        <begin position="94"/>
        <end position="123"/>
    </location>
</feature>
<evidence type="ECO:0000256" key="1">
    <source>
        <dbReference type="SAM" id="MobiDB-lite"/>
    </source>
</evidence>
<evidence type="ECO:0008006" key="4">
    <source>
        <dbReference type="Google" id="ProtNLM"/>
    </source>
</evidence>
<keyword evidence="3" id="KW-1185">Reference proteome</keyword>
<proteinExistence type="predicted"/>
<gene>
    <name evidence="2" type="ORF">H9657_10130</name>
</gene>
<evidence type="ECO:0000313" key="2">
    <source>
        <dbReference type="EMBL" id="MBD7918629.1"/>
    </source>
</evidence>